<dbReference type="AlphaFoldDB" id="A0A4Y6V8E3"/>
<keyword evidence="3" id="KW-1185">Reference proteome</keyword>
<gene>
    <name evidence="2" type="ORF">D5366_06365</name>
</gene>
<dbReference type="KEGG" id="ntn:D5366_06365"/>
<dbReference type="EMBL" id="CP032485">
    <property type="protein sequence ID" value="QDH24901.1"/>
    <property type="molecule type" value="Genomic_DNA"/>
</dbReference>
<dbReference type="OrthoDB" id="7220105at2"/>
<feature type="compositionally biased region" description="Polar residues" evidence="1">
    <location>
        <begin position="24"/>
        <end position="35"/>
    </location>
</feature>
<evidence type="ECO:0000313" key="3">
    <source>
        <dbReference type="Proteomes" id="UP000317214"/>
    </source>
</evidence>
<organism evidence="2 3">
    <name type="scientific">Neokomagataea tanensis</name>
    <dbReference type="NCBI Taxonomy" id="661191"/>
    <lineage>
        <taxon>Bacteria</taxon>
        <taxon>Pseudomonadati</taxon>
        <taxon>Pseudomonadota</taxon>
        <taxon>Alphaproteobacteria</taxon>
        <taxon>Acetobacterales</taxon>
        <taxon>Acetobacteraceae</taxon>
        <taxon>Neokomagataea</taxon>
    </lineage>
</organism>
<reference evidence="2 3" key="1">
    <citation type="submission" date="2018-09" db="EMBL/GenBank/DDBJ databases">
        <title>The complete genome sequence of Neokomagataea tanensis NBRC 106556(T).</title>
        <authorList>
            <person name="Chua K.-O."/>
            <person name="See-Too W.-S."/>
            <person name="Hong K.-W."/>
            <person name="Yin W.-F."/>
            <person name="Chan K.-G."/>
        </authorList>
    </citation>
    <scope>NUCLEOTIDE SEQUENCE [LARGE SCALE GENOMIC DNA]</scope>
    <source>
        <strain evidence="3">AH13 \ NBRC 106556</strain>
    </source>
</reference>
<feature type="compositionally biased region" description="Basic residues" evidence="1">
    <location>
        <begin position="9"/>
        <end position="19"/>
    </location>
</feature>
<feature type="region of interest" description="Disordered" evidence="1">
    <location>
        <begin position="1"/>
        <end position="56"/>
    </location>
</feature>
<protein>
    <submittedName>
        <fullName evidence="2">Uncharacterized protein</fullName>
    </submittedName>
</protein>
<evidence type="ECO:0000256" key="1">
    <source>
        <dbReference type="SAM" id="MobiDB-lite"/>
    </source>
</evidence>
<accession>A0A4Y6V8E3</accession>
<name>A0A4Y6V8E3_9PROT</name>
<sequence>MTQSSAKKLSTRPSKRAPKKKPEISQTMPDDTQTDALVAEPPEDTSLPQAEPPANEPSLCIQDMACIFDRSWYEREYPDVAAAGIDAATHYREIGFREMRAPNRFFNPHTYRAANPDLAAYEGDLFLHFIFYGVHEGRRIG</sequence>
<proteinExistence type="predicted"/>
<evidence type="ECO:0000313" key="2">
    <source>
        <dbReference type="EMBL" id="QDH24901.1"/>
    </source>
</evidence>
<dbReference type="Proteomes" id="UP000317214">
    <property type="component" value="Chromosome"/>
</dbReference>